<proteinExistence type="predicted"/>
<evidence type="ECO:0000313" key="1">
    <source>
        <dbReference type="EMBL" id="GFY15369.1"/>
    </source>
</evidence>
<dbReference type="Proteomes" id="UP000887159">
    <property type="component" value="Unassembled WGS sequence"/>
</dbReference>
<organism evidence="1 2">
    <name type="scientific">Trichonephila clavipes</name>
    <name type="common">Golden silk orbweaver</name>
    <name type="synonym">Nephila clavipes</name>
    <dbReference type="NCBI Taxonomy" id="2585209"/>
    <lineage>
        <taxon>Eukaryota</taxon>
        <taxon>Metazoa</taxon>
        <taxon>Ecdysozoa</taxon>
        <taxon>Arthropoda</taxon>
        <taxon>Chelicerata</taxon>
        <taxon>Arachnida</taxon>
        <taxon>Araneae</taxon>
        <taxon>Araneomorphae</taxon>
        <taxon>Entelegynae</taxon>
        <taxon>Araneoidea</taxon>
        <taxon>Nephilidae</taxon>
        <taxon>Trichonephila</taxon>
    </lineage>
</organism>
<gene>
    <name evidence="1" type="ORF">TNCV_1571801</name>
</gene>
<comment type="caution">
    <text evidence="1">The sequence shown here is derived from an EMBL/GenBank/DDBJ whole genome shotgun (WGS) entry which is preliminary data.</text>
</comment>
<dbReference type="AlphaFoldDB" id="A0A8X6VP87"/>
<sequence length="109" mass="13238">MQLKTHRIEEPMHVKSVVAENYPFGLVWKFGKWGGCSVFRCRHHHWTLVHNYEIFKLKEHLKMLSWLQVAWWPWLTRHKFELNKERKHCFRNGSNRSPIRGEVEICAIS</sequence>
<reference evidence="1" key="1">
    <citation type="submission" date="2020-08" db="EMBL/GenBank/DDBJ databases">
        <title>Multicomponent nature underlies the extraordinary mechanical properties of spider dragline silk.</title>
        <authorList>
            <person name="Kono N."/>
            <person name="Nakamura H."/>
            <person name="Mori M."/>
            <person name="Yoshida Y."/>
            <person name="Ohtoshi R."/>
            <person name="Malay A.D."/>
            <person name="Moran D.A.P."/>
            <person name="Tomita M."/>
            <person name="Numata K."/>
            <person name="Arakawa K."/>
        </authorList>
    </citation>
    <scope>NUCLEOTIDE SEQUENCE</scope>
</reference>
<dbReference type="EMBL" id="BMAU01021334">
    <property type="protein sequence ID" value="GFY15369.1"/>
    <property type="molecule type" value="Genomic_DNA"/>
</dbReference>
<keyword evidence="2" id="KW-1185">Reference proteome</keyword>
<evidence type="ECO:0000313" key="2">
    <source>
        <dbReference type="Proteomes" id="UP000887159"/>
    </source>
</evidence>
<accession>A0A8X6VP87</accession>
<name>A0A8X6VP87_TRICX</name>
<protein>
    <submittedName>
        <fullName evidence="1">Uncharacterized protein</fullName>
    </submittedName>
</protein>